<dbReference type="PANTHER" id="PTHR46331">
    <property type="entry name" value="VALACYCLOVIR HYDROLASE"/>
    <property type="match status" value="1"/>
</dbReference>
<gene>
    <name evidence="2" type="ORF">ACFL2Z_00495</name>
</gene>
<protein>
    <submittedName>
        <fullName evidence="2">Alpha/beta fold hydrolase</fullName>
    </submittedName>
</protein>
<dbReference type="PANTHER" id="PTHR46331:SF2">
    <property type="entry name" value="VALACYCLOVIR HYDROLASE"/>
    <property type="match status" value="1"/>
</dbReference>
<keyword evidence="3" id="KW-1185">Reference proteome</keyword>
<dbReference type="InterPro" id="IPR000073">
    <property type="entry name" value="AB_hydrolase_1"/>
</dbReference>
<accession>A0ABV6YMU9</accession>
<dbReference type="GO" id="GO:0016787">
    <property type="term" value="F:hydrolase activity"/>
    <property type="evidence" value="ECO:0007669"/>
    <property type="project" value="UniProtKB-KW"/>
</dbReference>
<comment type="caution">
    <text evidence="2">The sequence shown here is derived from an EMBL/GenBank/DDBJ whole genome shotgun (WGS) entry which is preliminary data.</text>
</comment>
<feature type="domain" description="AB hydrolase-1" evidence="1">
    <location>
        <begin position="22"/>
        <end position="239"/>
    </location>
</feature>
<reference evidence="2 3" key="1">
    <citation type="submission" date="2024-09" db="EMBL/GenBank/DDBJ databases">
        <authorList>
            <person name="D'Angelo T."/>
        </authorList>
    </citation>
    <scope>NUCLEOTIDE SEQUENCE [LARGE SCALE GENOMIC DNA]</scope>
    <source>
        <strain evidence="2">SAG AM-311-F02</strain>
    </source>
</reference>
<evidence type="ECO:0000259" key="1">
    <source>
        <dbReference type="Pfam" id="PF12697"/>
    </source>
</evidence>
<dbReference type="Proteomes" id="UP001594288">
    <property type="component" value="Unassembled WGS sequence"/>
</dbReference>
<evidence type="ECO:0000313" key="2">
    <source>
        <dbReference type="EMBL" id="MFC1799379.1"/>
    </source>
</evidence>
<keyword evidence="2" id="KW-0378">Hydrolase</keyword>
<evidence type="ECO:0000313" key="3">
    <source>
        <dbReference type="Proteomes" id="UP001594288"/>
    </source>
</evidence>
<name>A0ABV6YMU9_UNCEI</name>
<sequence>MPNFSTDGLSLFYDDRGSGDPLLILPGNTASSACHQGELDHFGKNYHAVSLDFRGTGKSDRIAPWPQDWWYRCTEDIASLLSHLGTKRCLLMGTSGGASIALLFAIRYPDLVAGVIADSTAEIYSPENLHKEVTERGRRTKEQVEFWTYAHGADWEAVVDADSKLLLDLADRGGDVFEGRLKTIRCPVLITGSRKDSFIPDIAEQSESMLRQIPDGRVFLLDEGDHPLMWTCPDAFRAASDRFLTELVK</sequence>
<dbReference type="Gene3D" id="3.40.50.1820">
    <property type="entry name" value="alpha/beta hydrolase"/>
    <property type="match status" value="1"/>
</dbReference>
<dbReference type="EMBL" id="JBHPEI010000004">
    <property type="protein sequence ID" value="MFC1799379.1"/>
    <property type="molecule type" value="Genomic_DNA"/>
</dbReference>
<organism evidence="2 3">
    <name type="scientific">Eiseniibacteriota bacterium</name>
    <dbReference type="NCBI Taxonomy" id="2212470"/>
    <lineage>
        <taxon>Bacteria</taxon>
        <taxon>Candidatus Eiseniibacteriota</taxon>
    </lineage>
</organism>
<proteinExistence type="predicted"/>
<dbReference type="PRINTS" id="PR00111">
    <property type="entry name" value="ABHYDROLASE"/>
</dbReference>
<dbReference type="InterPro" id="IPR029058">
    <property type="entry name" value="AB_hydrolase_fold"/>
</dbReference>
<dbReference type="SUPFAM" id="SSF53474">
    <property type="entry name" value="alpha/beta-Hydrolases"/>
    <property type="match status" value="1"/>
</dbReference>
<dbReference type="Pfam" id="PF12697">
    <property type="entry name" value="Abhydrolase_6"/>
    <property type="match status" value="1"/>
</dbReference>